<dbReference type="Proteomes" id="UP000048600">
    <property type="component" value="Unassembled WGS sequence"/>
</dbReference>
<evidence type="ECO:0000256" key="3">
    <source>
        <dbReference type="ARBA" id="ARBA00009587"/>
    </source>
</evidence>
<reference evidence="20 34" key="1">
    <citation type="submission" date="2015-03" db="EMBL/GenBank/DDBJ databases">
        <authorList>
            <consortium name="Pathogen Informatics"/>
            <person name="Murphy D."/>
        </authorList>
    </citation>
    <scope>NUCLEOTIDE SEQUENCE [LARGE SCALE GENOMIC DNA]</scope>
    <source>
        <strain evidence="20 34">0268S</strain>
    </source>
</reference>
<dbReference type="InterPro" id="IPR009721">
    <property type="entry name" value="O-acyltransferase_WSD1_C"/>
</dbReference>
<evidence type="ECO:0000313" key="19">
    <source>
        <dbReference type="EMBL" id="CKS94787.1"/>
    </source>
</evidence>
<dbReference type="AlphaFoldDB" id="A0A045I6M8"/>
<evidence type="ECO:0000256" key="10">
    <source>
        <dbReference type="ARBA" id="ARBA00048109"/>
    </source>
</evidence>
<dbReference type="EMBL" id="CFOH01000129">
    <property type="protein sequence ID" value="CFE48502.1"/>
    <property type="molecule type" value="Genomic_DNA"/>
</dbReference>
<evidence type="ECO:0000313" key="21">
    <source>
        <dbReference type="EMBL" id="COV65084.1"/>
    </source>
</evidence>
<dbReference type="GO" id="GO:0051701">
    <property type="term" value="P:biological process involved in interaction with host"/>
    <property type="evidence" value="ECO:0007669"/>
    <property type="project" value="TreeGrafter"/>
</dbReference>
<dbReference type="Proteomes" id="UP000050164">
    <property type="component" value="Unassembled WGS sequence"/>
</dbReference>
<accession>A0A045I6M8</accession>
<evidence type="ECO:0000256" key="9">
    <source>
        <dbReference type="ARBA" id="ARBA00023315"/>
    </source>
</evidence>
<reference evidence="27 28" key="3">
    <citation type="submission" date="2015-03" db="EMBL/GenBank/DDBJ databases">
        <authorList>
            <consortium name="Pathogen Informatics"/>
        </authorList>
    </citation>
    <scope>NUCLEOTIDE SEQUENCE [LARGE SCALE GENOMIC DNA]</scope>
    <source>
        <strain evidence="19 32">Bir 172</strain>
        <strain evidence="17 35">Bir 185</strain>
        <strain evidence="18 33">Bir 187</strain>
        <strain evidence="22 28">G09801536</strain>
        <strain evidence="15 30">G09901357</strain>
        <strain evidence="16 29">H09601792</strain>
        <strain evidence="27">K00500041</strain>
        <strain evidence="23 31">P00601463</strain>
    </source>
</reference>
<organism evidence="25 36">
    <name type="scientific">Mycobacterium tuberculosis</name>
    <dbReference type="NCBI Taxonomy" id="1773"/>
    <lineage>
        <taxon>Bacteria</taxon>
        <taxon>Bacillati</taxon>
        <taxon>Actinomycetota</taxon>
        <taxon>Actinomycetes</taxon>
        <taxon>Mycobacteriales</taxon>
        <taxon>Mycobacteriaceae</taxon>
        <taxon>Mycobacterium</taxon>
        <taxon>Mycobacterium tuberculosis complex</taxon>
    </lineage>
</organism>
<dbReference type="EMBL" id="CSAD01000562">
    <property type="protein sequence ID" value="COW15434.1"/>
    <property type="molecule type" value="Genomic_DNA"/>
</dbReference>
<evidence type="ECO:0000256" key="5">
    <source>
        <dbReference type="ARBA" id="ARBA00022516"/>
    </source>
</evidence>
<dbReference type="Gene3D" id="3.30.559.10">
    <property type="entry name" value="Chloramphenicol acetyltransferase-like domain"/>
    <property type="match status" value="1"/>
</dbReference>
<dbReference type="GO" id="GO:0001666">
    <property type="term" value="P:response to hypoxia"/>
    <property type="evidence" value="ECO:0007669"/>
    <property type="project" value="TreeGrafter"/>
</dbReference>
<protein>
    <recommendedName>
        <fullName evidence="4 11">Diacylglycerol O-acyltransferase</fullName>
        <ecNumber evidence="4 11">2.3.1.20</ecNumber>
    </recommendedName>
</protein>
<reference evidence="25 36" key="4">
    <citation type="submission" date="2016-04" db="EMBL/GenBank/DDBJ databases">
        <authorList>
            <person name="Bigi M."/>
            <person name="Bigi F."/>
            <person name="Soria M.A."/>
        </authorList>
    </citation>
    <scope>NUCLEOTIDE SEQUENCE [LARGE SCALE GENOMIC DNA]</scope>
    <source>
        <strain evidence="25 36">6548</strain>
    </source>
</reference>
<dbReference type="GO" id="GO:0019432">
    <property type="term" value="P:triglyceride biosynthetic process"/>
    <property type="evidence" value="ECO:0007669"/>
    <property type="project" value="UniProtKB-UniPathway"/>
</dbReference>
<comment type="similarity">
    <text evidence="3 11">Belongs to the long-chain O-acyltransferase family.</text>
</comment>
<evidence type="ECO:0000313" key="31">
    <source>
        <dbReference type="Proteomes" id="UP000048600"/>
    </source>
</evidence>
<dbReference type="UniPathway" id="UPA00282"/>
<dbReference type="Proteomes" id="UP000300237">
    <property type="component" value="Chromosome"/>
</dbReference>
<dbReference type="Proteomes" id="UP000045842">
    <property type="component" value="Unassembled WGS sequence"/>
</dbReference>
<dbReference type="EMBL" id="CNFU01000568">
    <property type="protein sequence ID" value="CKS10604.1"/>
    <property type="molecule type" value="Genomic_DNA"/>
</dbReference>
<gene>
    <name evidence="15" type="primary">tgs1_2</name>
    <name evidence="16" type="synonym">tgs1_1</name>
    <name evidence="25" type="ORF">A4S10_03524</name>
    <name evidence="26" type="ORF">DKC2_3590</name>
    <name evidence="22" type="ORF">ERS007679_03251</name>
    <name evidence="15" type="ORF">ERS007681_03356</name>
    <name evidence="16" type="ORF">ERS007688_01107</name>
    <name evidence="21" type="ORF">ERS007703_01797</name>
    <name evidence="23" type="ORF">ERS007741_02403</name>
    <name evidence="19" type="ORF">ERS027646_02722</name>
    <name evidence="17" type="ORF">ERS027659_01791</name>
    <name evidence="18" type="ORF">ERS027661_02596</name>
    <name evidence="20" type="ORF">ERS094118_03585</name>
    <name evidence="24" type="ORF">J8J21_17715</name>
</gene>
<name>A0A045I6M8_MYCTX</name>
<evidence type="ECO:0000313" key="25">
    <source>
        <dbReference type="EMBL" id="OMH61333.1"/>
    </source>
</evidence>
<dbReference type="InterPro" id="IPR004255">
    <property type="entry name" value="O-acyltransferase_WSD1_N"/>
</dbReference>
<dbReference type="EMBL" id="JAGIZI010000034">
    <property type="protein sequence ID" value="MBP0684916.1"/>
    <property type="molecule type" value="Genomic_DNA"/>
</dbReference>
<feature type="domain" description="O-acyltransferase WSD1 C-terminal" evidence="14">
    <location>
        <begin position="272"/>
        <end position="399"/>
    </location>
</feature>
<feature type="domain" description="O-acyltransferase WSD1-like N-terminal" evidence="13">
    <location>
        <begin position="4"/>
        <end position="237"/>
    </location>
</feature>
<dbReference type="EMBL" id="CNFT01000361">
    <property type="protein sequence ID" value="CKR58935.1"/>
    <property type="molecule type" value="Genomic_DNA"/>
</dbReference>
<evidence type="ECO:0000256" key="6">
    <source>
        <dbReference type="ARBA" id="ARBA00022679"/>
    </source>
</evidence>
<keyword evidence="5 11" id="KW-0444">Lipid biosynthesis</keyword>
<dbReference type="Proteomes" id="UP000050139">
    <property type="component" value="Unassembled WGS sequence"/>
</dbReference>
<evidence type="ECO:0000256" key="8">
    <source>
        <dbReference type="ARBA" id="ARBA00023098"/>
    </source>
</evidence>
<evidence type="ECO:0000313" key="20">
    <source>
        <dbReference type="EMBL" id="CLW90883.1"/>
    </source>
</evidence>
<comment type="pathway">
    <text evidence="2">Lipid metabolism.</text>
</comment>
<dbReference type="Pfam" id="PF03007">
    <property type="entry name" value="WS_DGAT_cat"/>
    <property type="match status" value="1"/>
</dbReference>
<comment type="catalytic activity">
    <reaction evidence="10 11">
        <text>an acyl-CoA + a 1,2-diacyl-sn-glycerol = a triacyl-sn-glycerol + CoA</text>
        <dbReference type="Rhea" id="RHEA:10868"/>
        <dbReference type="ChEBI" id="CHEBI:17815"/>
        <dbReference type="ChEBI" id="CHEBI:57287"/>
        <dbReference type="ChEBI" id="CHEBI:58342"/>
        <dbReference type="ChEBI" id="CHEBI:64615"/>
        <dbReference type="EC" id="2.3.1.20"/>
    </reaction>
</comment>
<evidence type="ECO:0000256" key="11">
    <source>
        <dbReference type="RuleBase" id="RU361241"/>
    </source>
</evidence>
<keyword evidence="6 11" id="KW-0808">Transferase</keyword>
<keyword evidence="8 11" id="KW-0443">Lipid metabolism</keyword>
<evidence type="ECO:0000313" key="22">
    <source>
        <dbReference type="EMBL" id="COW15434.1"/>
    </source>
</evidence>
<dbReference type="InterPro" id="IPR023213">
    <property type="entry name" value="CAT-like_dom_sf"/>
</dbReference>
<evidence type="ECO:0000313" key="33">
    <source>
        <dbReference type="Proteomes" id="UP000049023"/>
    </source>
</evidence>
<sequence length="446" mass="48847">MAQLTALDAGFLKSRDPERHPGLAIGAVAVVNGAAPSYDQLKTVLTERIKSIPRCTQVLATEWIDYPGFDLTQHVRRVALPRPGDEAELFRAIALALERPLDPDRPLWECWIIEGLNGNRWAILIKIHHCMAGAMSAAHLLARLCDDADGSAFANNVDIKQIPPYGDARSWAETLWRMSVSIAGAVCTAAARAVSWPAVTSPAGPVTTRRRYQAVRVPRDAVDAVCHKFGVTANDVALAAITEGFRTVLLHRGQQPRADSLRTLEKTDGSSAMLPYLPVEYDDPVRRLRTVHNRSQQSGRRQPDSLSDYTPLMLCAKMIHALARLPQQGIVTLATSAPRPRHQLRLMGQKMDQVLPIPPTALQLSTGIAVLSYGDELVFGITADYDAASEMQQLVNGIELGVARLVALSDDSVLLFTKDRRKRSSRALPSAARRGRPSVPTARARH</sequence>
<evidence type="ECO:0000313" key="24">
    <source>
        <dbReference type="EMBL" id="MBP0684916.1"/>
    </source>
</evidence>
<dbReference type="EMBL" id="CFOE01000567">
    <property type="protein sequence ID" value="CFE43190.1"/>
    <property type="molecule type" value="Genomic_DNA"/>
</dbReference>
<dbReference type="EMBL" id="CHKL01000272">
    <property type="protein sequence ID" value="COW39752.1"/>
    <property type="molecule type" value="Genomic_DNA"/>
</dbReference>
<dbReference type="NCBIfam" id="TIGR02946">
    <property type="entry name" value="acyl_WS_DGAT"/>
    <property type="match status" value="1"/>
</dbReference>
<dbReference type="InterPro" id="IPR045034">
    <property type="entry name" value="O-acyltransferase_WSD1-like"/>
</dbReference>
<evidence type="ECO:0000313" key="28">
    <source>
        <dbReference type="Proteomes" id="UP000045842"/>
    </source>
</evidence>
<evidence type="ECO:0000313" key="17">
    <source>
        <dbReference type="EMBL" id="CKR58935.1"/>
    </source>
</evidence>
<evidence type="ECO:0000313" key="29">
    <source>
        <dbReference type="Proteomes" id="UP000046947"/>
    </source>
</evidence>
<dbReference type="Proteomes" id="UP000048289">
    <property type="component" value="Unassembled WGS sequence"/>
</dbReference>
<evidence type="ECO:0000256" key="7">
    <source>
        <dbReference type="ARBA" id="ARBA00022798"/>
    </source>
</evidence>
<dbReference type="GO" id="GO:0071731">
    <property type="term" value="P:response to nitric oxide"/>
    <property type="evidence" value="ECO:0007669"/>
    <property type="project" value="TreeGrafter"/>
</dbReference>
<evidence type="ECO:0000313" key="15">
    <source>
        <dbReference type="EMBL" id="CFE43190.1"/>
    </source>
</evidence>
<dbReference type="EMBL" id="LWDQ01000001">
    <property type="protein sequence ID" value="OMH61333.1"/>
    <property type="molecule type" value="Genomic_DNA"/>
</dbReference>
<reference evidence="26 37" key="6">
    <citation type="submission" date="2018-08" db="EMBL/GenBank/DDBJ databases">
        <authorList>
            <person name="Fokvardsen B D."/>
            <person name="Norman A."/>
        </authorList>
    </citation>
    <scope>NUCLEOTIDE SEQUENCE [LARGE SCALE GENOMIC DNA]</scope>
    <source>
        <strain evidence="26 37">DKC2</strain>
    </source>
</reference>
<dbReference type="GO" id="GO:0006071">
    <property type="term" value="P:glycerol metabolic process"/>
    <property type="evidence" value="ECO:0007669"/>
    <property type="project" value="UniProtKB-KW"/>
</dbReference>
<dbReference type="GO" id="GO:0005886">
    <property type="term" value="C:plasma membrane"/>
    <property type="evidence" value="ECO:0007669"/>
    <property type="project" value="TreeGrafter"/>
</dbReference>
<dbReference type="SMR" id="A0A045I6M8"/>
<evidence type="ECO:0000256" key="2">
    <source>
        <dbReference type="ARBA" id="ARBA00005189"/>
    </source>
</evidence>
<dbReference type="Pfam" id="PF06974">
    <property type="entry name" value="WS_DGAT_C"/>
    <property type="match status" value="1"/>
</dbReference>
<evidence type="ECO:0000313" key="38">
    <source>
        <dbReference type="Proteomes" id="UP000671119"/>
    </source>
</evidence>
<evidence type="ECO:0000259" key="14">
    <source>
        <dbReference type="Pfam" id="PF06974"/>
    </source>
</evidence>
<dbReference type="EMBL" id="COPH01000035">
    <property type="protein sequence ID" value="CLW90883.1"/>
    <property type="molecule type" value="Genomic_DNA"/>
</dbReference>
<evidence type="ECO:0000313" key="27">
    <source>
        <dbReference type="Proteomes" id="UP000038802"/>
    </source>
</evidence>
<dbReference type="GO" id="GO:0004144">
    <property type="term" value="F:diacylglycerol O-acyltransferase activity"/>
    <property type="evidence" value="ECO:0007669"/>
    <property type="project" value="UniProtKB-EC"/>
</dbReference>
<dbReference type="Proteomes" id="UP000046947">
    <property type="component" value="Unassembled WGS sequence"/>
</dbReference>
<keyword evidence="7 11" id="KW-0319">Glycerol metabolism</keyword>
<reference evidence="21" key="2">
    <citation type="submission" date="2015-03" db="EMBL/GenBank/DDBJ databases">
        <authorList>
            <person name="Murphy D."/>
        </authorList>
    </citation>
    <scope>NUCLEOTIDE SEQUENCE [LARGE SCALE GENOMIC DNA]</scope>
    <source>
        <strain evidence="21">K00500041</strain>
    </source>
</reference>
<comment type="pathway">
    <text evidence="1 11">Glycerolipid metabolism; triacylglycerol biosynthesis.</text>
</comment>
<dbReference type="EMBL" id="CSAE01000167">
    <property type="protein sequence ID" value="COV65084.1"/>
    <property type="molecule type" value="Genomic_DNA"/>
</dbReference>
<evidence type="ECO:0000313" key="26">
    <source>
        <dbReference type="EMBL" id="VCU51681.1"/>
    </source>
</evidence>
<reference evidence="25 36" key="5">
    <citation type="submission" date="2017-02" db="EMBL/GenBank/DDBJ databases">
        <title>Protein polymorphisms may explain contrasting epidemiological fitness of two variants of a multidrug-resistant Mycobacterium tuberculosis strain.</title>
        <authorList>
            <person name="Bigi M.M."/>
            <person name="Lopez B."/>
            <person name="Blanco F.C."/>
            <person name="Sasiain M.C."/>
            <person name="De La Barrera S."/>
            <person name="Ritacco V."/>
            <person name="Bigi F."/>
            <person name="Soria M.A."/>
        </authorList>
    </citation>
    <scope>NUCLEOTIDE SEQUENCE [LARGE SCALE GENOMIC DNA]</scope>
    <source>
        <strain evidence="25 36">6548</strain>
    </source>
</reference>
<evidence type="ECO:0000313" key="34">
    <source>
        <dbReference type="Proteomes" id="UP000050139"/>
    </source>
</evidence>
<dbReference type="PANTHER" id="PTHR31650:SF1">
    <property type="entry name" value="WAX ESTER SYNTHASE_DIACYLGLYCEROL ACYLTRANSFERASE 4-RELATED"/>
    <property type="match status" value="1"/>
</dbReference>
<evidence type="ECO:0000313" key="18">
    <source>
        <dbReference type="EMBL" id="CKS10604.1"/>
    </source>
</evidence>
<dbReference type="PATRIC" id="fig|1773.206.peg.2645"/>
<evidence type="ECO:0000256" key="4">
    <source>
        <dbReference type="ARBA" id="ARBA00013244"/>
    </source>
</evidence>
<dbReference type="Proteomes" id="UP000048948">
    <property type="component" value="Unassembled WGS sequence"/>
</dbReference>
<dbReference type="EC" id="2.3.1.20" evidence="4 11"/>
<evidence type="ECO:0000259" key="13">
    <source>
        <dbReference type="Pfam" id="PF03007"/>
    </source>
</evidence>
<dbReference type="RefSeq" id="WP_003900036.1">
    <property type="nucleotide sequence ID" value="NZ_AP017901.1"/>
</dbReference>
<feature type="region of interest" description="Disordered" evidence="12">
    <location>
        <begin position="425"/>
        <end position="446"/>
    </location>
</feature>
<keyword evidence="9 11" id="KW-0012">Acyltransferase</keyword>
<evidence type="ECO:0000313" key="35">
    <source>
        <dbReference type="Proteomes" id="UP000050164"/>
    </source>
</evidence>
<evidence type="ECO:0000313" key="16">
    <source>
        <dbReference type="EMBL" id="CFE48502.1"/>
    </source>
</evidence>
<dbReference type="Proteomes" id="UP000049023">
    <property type="component" value="Unassembled WGS sequence"/>
</dbReference>
<dbReference type="Proteomes" id="UP000038802">
    <property type="component" value="Unassembled WGS sequence"/>
</dbReference>
<evidence type="ECO:0000256" key="1">
    <source>
        <dbReference type="ARBA" id="ARBA00004771"/>
    </source>
</evidence>
<evidence type="ECO:0000256" key="12">
    <source>
        <dbReference type="SAM" id="MobiDB-lite"/>
    </source>
</evidence>
<dbReference type="PANTHER" id="PTHR31650">
    <property type="entry name" value="O-ACYLTRANSFERASE (WSD1-LIKE) FAMILY PROTEIN"/>
    <property type="match status" value="1"/>
</dbReference>
<dbReference type="InterPro" id="IPR014292">
    <property type="entry name" value="Acyl_transf_WS/DGAT"/>
</dbReference>
<dbReference type="Proteomes" id="UP000671119">
    <property type="component" value="Unassembled WGS sequence"/>
</dbReference>
<dbReference type="EMBL" id="CNGE01000541">
    <property type="protein sequence ID" value="CKS94787.1"/>
    <property type="molecule type" value="Genomic_DNA"/>
</dbReference>
<dbReference type="EMBL" id="LR027516">
    <property type="protein sequence ID" value="VCU51681.1"/>
    <property type="molecule type" value="Genomic_DNA"/>
</dbReference>
<dbReference type="Proteomes" id="UP000189452">
    <property type="component" value="Chromosome"/>
</dbReference>
<evidence type="ECO:0000313" key="36">
    <source>
        <dbReference type="Proteomes" id="UP000189452"/>
    </source>
</evidence>
<dbReference type="SUPFAM" id="SSF52777">
    <property type="entry name" value="CoA-dependent acyltransferases"/>
    <property type="match status" value="1"/>
</dbReference>
<evidence type="ECO:0000313" key="23">
    <source>
        <dbReference type="EMBL" id="COW39752.1"/>
    </source>
</evidence>
<evidence type="ECO:0000313" key="32">
    <source>
        <dbReference type="Proteomes" id="UP000048948"/>
    </source>
</evidence>
<proteinExistence type="inferred from homology"/>
<evidence type="ECO:0000313" key="30">
    <source>
        <dbReference type="Proteomes" id="UP000048289"/>
    </source>
</evidence>
<evidence type="ECO:0000313" key="37">
    <source>
        <dbReference type="Proteomes" id="UP000300237"/>
    </source>
</evidence>
<dbReference type="OMA" id="FHAITHA"/>
<reference evidence="24 38" key="7">
    <citation type="submission" date="2021-03" db="EMBL/GenBank/DDBJ databases">
        <title>Whole Genome Sequencing of Mycobacterium tuberculosis clinical isolates from Arunachal Pradesh, India.</title>
        <authorList>
            <person name="Singh S."/>
            <person name="Mudliar S.R."/>
            <person name="Kulsum U."/>
            <person name="Rufai S.B."/>
            <person name="Singh P.K."/>
            <person name="Umpo M."/>
            <person name="Nyori M."/>
        </authorList>
    </citation>
    <scope>NUCLEOTIDE SEQUENCE [LARGE SCALE GENOMIC DNA]</scope>
    <source>
        <strain evidence="24 38">OMICS/BPL/0142/20/SP</strain>
    </source>
</reference>
<dbReference type="STRING" id="115862.BBG46_17580"/>